<accession>A0ABU6LWP8</accession>
<dbReference type="InterPro" id="IPR049049">
    <property type="entry name" value="Beta-AFase-like_GH127_C"/>
</dbReference>
<dbReference type="EMBL" id="JAYXNZ010000002">
    <property type="protein sequence ID" value="MEC7052329.1"/>
    <property type="molecule type" value="Genomic_DNA"/>
</dbReference>
<feature type="domain" description="Non-reducing end beta-L-arabinofuranosidase-like GH127 C-terminal" evidence="2">
    <location>
        <begin position="1"/>
        <end position="98"/>
    </location>
</feature>
<organism evidence="3 4">
    <name type="scientific">Streptomyces violaceochromogenes</name>
    <dbReference type="NCBI Taxonomy" id="67377"/>
    <lineage>
        <taxon>Bacteria</taxon>
        <taxon>Bacillati</taxon>
        <taxon>Actinomycetota</taxon>
        <taxon>Actinomycetes</taxon>
        <taxon>Kitasatosporales</taxon>
        <taxon>Streptomycetaceae</taxon>
        <taxon>Streptomyces</taxon>
    </lineage>
</organism>
<dbReference type="Pfam" id="PF20737">
    <property type="entry name" value="Glyco_hydro127C"/>
    <property type="match status" value="1"/>
</dbReference>
<dbReference type="InterPro" id="IPR049174">
    <property type="entry name" value="Beta-AFase-like"/>
</dbReference>
<dbReference type="PANTHER" id="PTHR43465">
    <property type="entry name" value="DUF1680 DOMAIN PROTEIN (AFU_ORTHOLOGUE AFUA_1G08910)"/>
    <property type="match status" value="1"/>
</dbReference>
<dbReference type="Proteomes" id="UP001353952">
    <property type="component" value="Unassembled WGS sequence"/>
</dbReference>
<evidence type="ECO:0000259" key="2">
    <source>
        <dbReference type="Pfam" id="PF20737"/>
    </source>
</evidence>
<sequence length="106" mass="11228">MAVQRGPLVYCAESVDLPDGHDVDEILVDPSAPPEDGPDGTVVSAGHITADDGQRDDAWPYRPLDPAATAPADRTGIALVPYHSWASRGPSTMRVWLPSVEPGGDR</sequence>
<feature type="compositionally biased region" description="Basic and acidic residues" evidence="1">
    <location>
        <begin position="49"/>
        <end position="59"/>
    </location>
</feature>
<keyword evidence="4" id="KW-1185">Reference proteome</keyword>
<evidence type="ECO:0000313" key="4">
    <source>
        <dbReference type="Proteomes" id="UP001353952"/>
    </source>
</evidence>
<gene>
    <name evidence="3" type="ORF">RFN57_08560</name>
</gene>
<dbReference type="PANTHER" id="PTHR43465:SF2">
    <property type="entry name" value="DUF1680 DOMAIN PROTEIN (AFU_ORTHOLOGUE AFUA_1G08910)"/>
    <property type="match status" value="1"/>
</dbReference>
<evidence type="ECO:0000256" key="1">
    <source>
        <dbReference type="SAM" id="MobiDB-lite"/>
    </source>
</evidence>
<name>A0ABU6LWP8_9ACTN</name>
<evidence type="ECO:0000313" key="3">
    <source>
        <dbReference type="EMBL" id="MEC7052329.1"/>
    </source>
</evidence>
<proteinExistence type="predicted"/>
<reference evidence="3 4" key="1">
    <citation type="submission" date="2024-01" db="EMBL/GenBank/DDBJ databases">
        <title>Genome analysis.</title>
        <authorList>
            <person name="Zhang K."/>
        </authorList>
    </citation>
    <scope>NUCLEOTIDE SEQUENCE [LARGE SCALE GENOMIC DNA]</scope>
    <source>
        <strain evidence="3 4">CGMCC 4.1753</strain>
    </source>
</reference>
<protein>
    <recommendedName>
        <fullName evidence="2">Non-reducing end beta-L-arabinofuranosidase-like GH127 C-terminal domain-containing protein</fullName>
    </recommendedName>
</protein>
<comment type="caution">
    <text evidence="3">The sequence shown here is derived from an EMBL/GenBank/DDBJ whole genome shotgun (WGS) entry which is preliminary data.</text>
</comment>
<dbReference type="RefSeq" id="WP_308432018.1">
    <property type="nucleotide sequence ID" value="NZ_BMUO01000006.1"/>
</dbReference>
<feature type="region of interest" description="Disordered" evidence="1">
    <location>
        <begin position="20"/>
        <end position="59"/>
    </location>
</feature>